<dbReference type="Gene3D" id="3.10.450.50">
    <property type="match status" value="1"/>
</dbReference>
<dbReference type="OrthoDB" id="2887901at2"/>
<dbReference type="RefSeq" id="WP_073154481.1">
    <property type="nucleotide sequence ID" value="NZ_FQVL01000004.1"/>
</dbReference>
<organism evidence="2 3">
    <name type="scientific">Seinonella peptonophila</name>
    <dbReference type="NCBI Taxonomy" id="112248"/>
    <lineage>
        <taxon>Bacteria</taxon>
        <taxon>Bacillati</taxon>
        <taxon>Bacillota</taxon>
        <taxon>Bacilli</taxon>
        <taxon>Bacillales</taxon>
        <taxon>Thermoactinomycetaceae</taxon>
        <taxon>Seinonella</taxon>
    </lineage>
</organism>
<keyword evidence="3" id="KW-1185">Reference proteome</keyword>
<evidence type="ECO:0000259" key="1">
    <source>
        <dbReference type="Pfam" id="PF14534"/>
    </source>
</evidence>
<dbReference type="InterPro" id="IPR032710">
    <property type="entry name" value="NTF2-like_dom_sf"/>
</dbReference>
<dbReference type="InterPro" id="IPR027843">
    <property type="entry name" value="DUF4440"/>
</dbReference>
<name>A0A1M4X2B6_9BACL</name>
<dbReference type="NCBIfam" id="TIGR02246">
    <property type="entry name" value="SgcJ/EcaC family oxidoreductase"/>
    <property type="match status" value="1"/>
</dbReference>
<proteinExistence type="predicted"/>
<dbReference type="InterPro" id="IPR011944">
    <property type="entry name" value="Steroid_delta5-4_isomerase"/>
</dbReference>
<dbReference type="Proteomes" id="UP000184476">
    <property type="component" value="Unassembled WGS sequence"/>
</dbReference>
<dbReference type="STRING" id="112248.SAMN05444392_10486"/>
<sequence>MEKEKEIREIEDLFKKLAIAWDQGDGKAYGLCFTENADYITFQGEHLQGRKEISDTHQKLWEGVLRGSMLEGQIKKIEFLTSEVAVFHGLGVVKLRWQSNAPKKRDSINTNVVVKENGEWKIAAFQNGRIQSPGLMQKIFTLFSK</sequence>
<protein>
    <recommendedName>
        <fullName evidence="1">DUF4440 domain-containing protein</fullName>
    </recommendedName>
</protein>
<evidence type="ECO:0000313" key="2">
    <source>
        <dbReference type="EMBL" id="SHE87615.1"/>
    </source>
</evidence>
<reference evidence="2 3" key="1">
    <citation type="submission" date="2016-11" db="EMBL/GenBank/DDBJ databases">
        <authorList>
            <person name="Jaros S."/>
            <person name="Januszkiewicz K."/>
            <person name="Wedrychowicz H."/>
        </authorList>
    </citation>
    <scope>NUCLEOTIDE SEQUENCE [LARGE SCALE GENOMIC DNA]</scope>
    <source>
        <strain evidence="2 3">DSM 44666</strain>
    </source>
</reference>
<accession>A0A1M4X2B6</accession>
<gene>
    <name evidence="2" type="ORF">SAMN05444392_10486</name>
</gene>
<dbReference type="AlphaFoldDB" id="A0A1M4X2B6"/>
<dbReference type="SUPFAM" id="SSF54427">
    <property type="entry name" value="NTF2-like"/>
    <property type="match status" value="1"/>
</dbReference>
<dbReference type="Pfam" id="PF14534">
    <property type="entry name" value="DUF4440"/>
    <property type="match status" value="1"/>
</dbReference>
<evidence type="ECO:0000313" key="3">
    <source>
        <dbReference type="Proteomes" id="UP000184476"/>
    </source>
</evidence>
<dbReference type="EMBL" id="FQVL01000004">
    <property type="protein sequence ID" value="SHE87615.1"/>
    <property type="molecule type" value="Genomic_DNA"/>
</dbReference>
<feature type="domain" description="DUF4440" evidence="1">
    <location>
        <begin position="10"/>
        <end position="122"/>
    </location>
</feature>